<dbReference type="InterPro" id="IPR036515">
    <property type="entry name" value="Transposase_17_sf"/>
</dbReference>
<evidence type="ECO:0000313" key="2">
    <source>
        <dbReference type="EMBL" id="GHG68150.1"/>
    </source>
</evidence>
<dbReference type="Pfam" id="PF01797">
    <property type="entry name" value="Y1_Tnp"/>
    <property type="match status" value="1"/>
</dbReference>
<protein>
    <submittedName>
        <fullName evidence="2">Transposase</fullName>
    </submittedName>
</protein>
<keyword evidence="3" id="KW-1185">Reference proteome</keyword>
<proteinExistence type="predicted"/>
<dbReference type="PANTHER" id="PTHR34322:SF2">
    <property type="entry name" value="TRANSPOSASE IS200-LIKE DOMAIN-CONTAINING PROTEIN"/>
    <property type="match status" value="1"/>
</dbReference>
<dbReference type="PANTHER" id="PTHR34322">
    <property type="entry name" value="TRANSPOSASE, Y1_TNP DOMAIN-CONTAINING"/>
    <property type="match status" value="1"/>
</dbReference>
<reference evidence="3" key="1">
    <citation type="journal article" date="2019" name="Int. J. Syst. Evol. Microbiol.">
        <title>The Global Catalogue of Microorganisms (GCM) 10K type strain sequencing project: providing services to taxonomists for standard genome sequencing and annotation.</title>
        <authorList>
            <consortium name="The Broad Institute Genomics Platform"/>
            <consortium name="The Broad Institute Genome Sequencing Center for Infectious Disease"/>
            <person name="Wu L."/>
            <person name="Ma J."/>
        </authorList>
    </citation>
    <scope>NUCLEOTIDE SEQUENCE [LARGE SCALE GENOMIC DNA]</scope>
    <source>
        <strain evidence="3">CGMCC 1.7003</strain>
    </source>
</reference>
<dbReference type="SUPFAM" id="SSF143422">
    <property type="entry name" value="Transposase IS200-like"/>
    <property type="match status" value="1"/>
</dbReference>
<dbReference type="EMBL" id="BNAO01000003">
    <property type="protein sequence ID" value="GHG68150.1"/>
    <property type="molecule type" value="Genomic_DNA"/>
</dbReference>
<dbReference type="SMART" id="SM01321">
    <property type="entry name" value="Y1_Tnp"/>
    <property type="match status" value="1"/>
</dbReference>
<name>A0ABQ3L6D9_9ALTE</name>
<organism evidence="2 3">
    <name type="scientific">Alishewanella longhuensis</name>
    <dbReference type="NCBI Taxonomy" id="1091037"/>
    <lineage>
        <taxon>Bacteria</taxon>
        <taxon>Pseudomonadati</taxon>
        <taxon>Pseudomonadota</taxon>
        <taxon>Gammaproteobacteria</taxon>
        <taxon>Alteromonadales</taxon>
        <taxon>Alteromonadaceae</taxon>
        <taxon>Alishewanella</taxon>
    </lineage>
</organism>
<evidence type="ECO:0000259" key="1">
    <source>
        <dbReference type="SMART" id="SM01321"/>
    </source>
</evidence>
<gene>
    <name evidence="2" type="ORF">GCM10010919_17370</name>
</gene>
<evidence type="ECO:0000313" key="3">
    <source>
        <dbReference type="Proteomes" id="UP000659697"/>
    </source>
</evidence>
<dbReference type="Proteomes" id="UP000659697">
    <property type="component" value="Unassembled WGS sequence"/>
</dbReference>
<accession>A0ABQ3L6D9</accession>
<sequence>MFFIMARKPRSFIDGMPYHIINRGHNRMHCFGSEADKRVFFKMLCSKLETFAIKLHAFVLMSNHYHLLITPEDGAEVPHFMQCLGRKYAAYYNTINQRTGTVWDGKYFASVIESDYYLLACYRYIELNPVRAGLVKTPGGFEWSSFLTNACGKNSTVITPHTTYEALGATSLARLKAYNQLFTQPMSEDELYDIRNALTKNSIKPRPQNRLDRYRRPVDKVVGPVPELCG</sequence>
<dbReference type="InterPro" id="IPR002686">
    <property type="entry name" value="Transposase_17"/>
</dbReference>
<comment type="caution">
    <text evidence="2">The sequence shown here is derived from an EMBL/GenBank/DDBJ whole genome shotgun (WGS) entry which is preliminary data.</text>
</comment>
<dbReference type="Gene3D" id="3.30.70.1290">
    <property type="entry name" value="Transposase IS200-like"/>
    <property type="match status" value="1"/>
</dbReference>
<feature type="domain" description="Transposase IS200-like" evidence="1">
    <location>
        <begin position="13"/>
        <end position="128"/>
    </location>
</feature>